<dbReference type="InterPro" id="IPR020904">
    <property type="entry name" value="Sc_DH/Rdtase_CS"/>
</dbReference>
<dbReference type="CDD" id="cd05233">
    <property type="entry name" value="SDR_c"/>
    <property type="match status" value="1"/>
</dbReference>
<comment type="similarity">
    <text evidence="1">Belongs to the short-chain dehydrogenases/reductases (SDR) family.</text>
</comment>
<dbReference type="PRINTS" id="PR00080">
    <property type="entry name" value="SDRFAMILY"/>
</dbReference>
<name>A0A8H5ZNL4_COCSA</name>
<dbReference type="PANTHER" id="PTHR24321:SF8">
    <property type="entry name" value="ESTRADIOL 17-BETA-DEHYDROGENASE 8-RELATED"/>
    <property type="match status" value="1"/>
</dbReference>
<evidence type="ECO:0000313" key="4">
    <source>
        <dbReference type="EMBL" id="KAF5851375.1"/>
    </source>
</evidence>
<comment type="caution">
    <text evidence="4">The sequence shown here is derived from an EMBL/GenBank/DDBJ whole genome shotgun (WGS) entry which is preliminary data.</text>
</comment>
<dbReference type="AlphaFoldDB" id="A0A8H5ZNL4"/>
<keyword evidence="3" id="KW-0560">Oxidoreductase</keyword>
<dbReference type="Gene3D" id="3.40.50.720">
    <property type="entry name" value="NAD(P)-binding Rossmann-like Domain"/>
    <property type="match status" value="1"/>
</dbReference>
<dbReference type="GO" id="GO:0016491">
    <property type="term" value="F:oxidoreductase activity"/>
    <property type="evidence" value="ECO:0007669"/>
    <property type="project" value="UniProtKB-KW"/>
</dbReference>
<dbReference type="PANTHER" id="PTHR24321">
    <property type="entry name" value="DEHYDROGENASES, SHORT CHAIN"/>
    <property type="match status" value="1"/>
</dbReference>
<evidence type="ECO:0000256" key="3">
    <source>
        <dbReference type="ARBA" id="ARBA00023002"/>
    </source>
</evidence>
<reference evidence="4" key="1">
    <citation type="submission" date="2019-11" db="EMBL/GenBank/DDBJ databases">
        <title>Bipolaris sorokiniana Genome sequencing.</title>
        <authorList>
            <person name="Wang H."/>
        </authorList>
    </citation>
    <scope>NUCLEOTIDE SEQUENCE</scope>
</reference>
<evidence type="ECO:0000256" key="2">
    <source>
        <dbReference type="ARBA" id="ARBA00022857"/>
    </source>
</evidence>
<dbReference type="EMBL" id="WNKQ01000005">
    <property type="protein sequence ID" value="KAF5851375.1"/>
    <property type="molecule type" value="Genomic_DNA"/>
</dbReference>
<sequence length="264" mass="27427">METSSSPHGIANNLFAITGAASGIGRATATLLVQSGARVSLADKDEASVLQLAQELGENAAGYKVDVTKSEEVEAWISHAGEKWRLRCIDDYYEVLSGAVNLAGISGALAPIHAHSPSNYAAVFAVNVEGTFNCMSAQLRNMRVARGNVPGGSIVNAASITGLVGKPNCSIYCASKHAVVGLTKAAAKEQAATGIRVNAIAPGFVDTPLMHALDAELGFALPNDAVLGRRARPEEVARVIRFLLSSEASFVTGSVYQIDGGMVC</sequence>
<organism evidence="4 5">
    <name type="scientific">Cochliobolus sativus</name>
    <name type="common">Common root rot and spot blotch fungus</name>
    <name type="synonym">Bipolaris sorokiniana</name>
    <dbReference type="NCBI Taxonomy" id="45130"/>
    <lineage>
        <taxon>Eukaryota</taxon>
        <taxon>Fungi</taxon>
        <taxon>Dikarya</taxon>
        <taxon>Ascomycota</taxon>
        <taxon>Pezizomycotina</taxon>
        <taxon>Dothideomycetes</taxon>
        <taxon>Pleosporomycetidae</taxon>
        <taxon>Pleosporales</taxon>
        <taxon>Pleosporineae</taxon>
        <taxon>Pleosporaceae</taxon>
        <taxon>Bipolaris</taxon>
    </lineage>
</organism>
<dbReference type="Pfam" id="PF13561">
    <property type="entry name" value="adh_short_C2"/>
    <property type="match status" value="1"/>
</dbReference>
<evidence type="ECO:0000256" key="1">
    <source>
        <dbReference type="ARBA" id="ARBA00006484"/>
    </source>
</evidence>
<dbReference type="FunFam" id="3.40.50.720:FF:000084">
    <property type="entry name" value="Short-chain dehydrogenase reductase"/>
    <property type="match status" value="1"/>
</dbReference>
<keyword evidence="2" id="KW-0521">NADP</keyword>
<evidence type="ECO:0000313" key="5">
    <source>
        <dbReference type="Proteomes" id="UP000624244"/>
    </source>
</evidence>
<gene>
    <name evidence="4" type="ORF">GGP41_004216</name>
</gene>
<accession>A0A8H5ZNL4</accession>
<dbReference type="PRINTS" id="PR00081">
    <property type="entry name" value="GDHRDH"/>
</dbReference>
<dbReference type="InterPro" id="IPR002347">
    <property type="entry name" value="SDR_fam"/>
</dbReference>
<proteinExistence type="inferred from homology"/>
<protein>
    <submittedName>
        <fullName evidence="4">Uncharacterized protein</fullName>
    </submittedName>
</protein>
<dbReference type="SUPFAM" id="SSF51735">
    <property type="entry name" value="NAD(P)-binding Rossmann-fold domains"/>
    <property type="match status" value="1"/>
</dbReference>
<dbReference type="PROSITE" id="PS00061">
    <property type="entry name" value="ADH_SHORT"/>
    <property type="match status" value="1"/>
</dbReference>
<dbReference type="InterPro" id="IPR036291">
    <property type="entry name" value="NAD(P)-bd_dom_sf"/>
</dbReference>
<dbReference type="Proteomes" id="UP000624244">
    <property type="component" value="Unassembled WGS sequence"/>
</dbReference>